<dbReference type="AlphaFoldDB" id="U7QQ27"/>
<organism evidence="1 2">
    <name type="scientific">Lyngbya aestuarii BL J</name>
    <dbReference type="NCBI Taxonomy" id="1348334"/>
    <lineage>
        <taxon>Bacteria</taxon>
        <taxon>Bacillati</taxon>
        <taxon>Cyanobacteriota</taxon>
        <taxon>Cyanophyceae</taxon>
        <taxon>Oscillatoriophycideae</taxon>
        <taxon>Oscillatoriales</taxon>
        <taxon>Microcoleaceae</taxon>
        <taxon>Lyngbya</taxon>
    </lineage>
</organism>
<accession>U7QQ27</accession>
<reference evidence="1 2" key="1">
    <citation type="journal article" date="2013" name="Front. Microbiol.">
        <title>Comparative genomic analyses of the cyanobacterium, Lyngbya aestuarii BL J, a powerful hydrogen producer.</title>
        <authorList>
            <person name="Kothari A."/>
            <person name="Vaughn M."/>
            <person name="Garcia-Pichel F."/>
        </authorList>
    </citation>
    <scope>NUCLEOTIDE SEQUENCE [LARGE SCALE GENOMIC DNA]</scope>
    <source>
        <strain evidence="1 2">BL J</strain>
    </source>
</reference>
<evidence type="ECO:0000313" key="2">
    <source>
        <dbReference type="Proteomes" id="UP000017127"/>
    </source>
</evidence>
<name>U7QQ27_9CYAN</name>
<dbReference type="Proteomes" id="UP000017127">
    <property type="component" value="Unassembled WGS sequence"/>
</dbReference>
<protein>
    <submittedName>
        <fullName evidence="1">Uncharacterized protein</fullName>
    </submittedName>
</protein>
<gene>
    <name evidence="1" type="ORF">M595_0164</name>
</gene>
<evidence type="ECO:0000313" key="1">
    <source>
        <dbReference type="EMBL" id="ERT09963.1"/>
    </source>
</evidence>
<proteinExistence type="predicted"/>
<comment type="caution">
    <text evidence="1">The sequence shown here is derived from an EMBL/GenBank/DDBJ whole genome shotgun (WGS) entry which is preliminary data.</text>
</comment>
<sequence length="44" mass="5033">MGLSLLSRVTKVGKLLYNYFELSPQPFNSYLGVRVFSRVNFPGH</sequence>
<dbReference type="EMBL" id="AUZM01000001">
    <property type="protein sequence ID" value="ERT09963.1"/>
    <property type="molecule type" value="Genomic_DNA"/>
</dbReference>
<keyword evidence="2" id="KW-1185">Reference proteome</keyword>